<dbReference type="InterPro" id="IPR001029">
    <property type="entry name" value="Flagellin_N"/>
</dbReference>
<dbReference type="PRINTS" id="PR00207">
    <property type="entry name" value="FLAGELLIN"/>
</dbReference>
<dbReference type="PANTHER" id="PTHR42792:SF2">
    <property type="entry name" value="FLAGELLIN"/>
    <property type="match status" value="1"/>
</dbReference>
<dbReference type="Gene3D" id="1.20.1330.10">
    <property type="entry name" value="f41 fragment of flagellin, N-terminal domain"/>
    <property type="match status" value="1"/>
</dbReference>
<dbReference type="PANTHER" id="PTHR42792">
    <property type="entry name" value="FLAGELLIN"/>
    <property type="match status" value="1"/>
</dbReference>
<feature type="domain" description="Flagellin N-terminal" evidence="4">
    <location>
        <begin position="4"/>
        <end position="135"/>
    </location>
</feature>
<keyword evidence="3" id="KW-0964">Secreted</keyword>
<evidence type="ECO:0000259" key="5">
    <source>
        <dbReference type="Pfam" id="PF00700"/>
    </source>
</evidence>
<reference evidence="6 7" key="1">
    <citation type="submission" date="2023-08" db="EMBL/GenBank/DDBJ databases">
        <title>Pathogen: clinical or host-associated sample.</title>
        <authorList>
            <person name="Hergert J."/>
            <person name="Casey R."/>
            <person name="Wagner J."/>
            <person name="Young E.L."/>
            <person name="Oakeson K.F."/>
        </authorList>
    </citation>
    <scope>NUCLEOTIDE SEQUENCE [LARGE SCALE GENOMIC DNA]</scope>
    <source>
        <strain evidence="6 7">UPHL-collab-2</strain>
    </source>
</reference>
<accession>A0ABY9K9T8</accession>
<evidence type="ECO:0000313" key="6">
    <source>
        <dbReference type="EMBL" id="WLS04309.1"/>
    </source>
</evidence>
<evidence type="ECO:0000313" key="7">
    <source>
        <dbReference type="Proteomes" id="UP001225788"/>
    </source>
</evidence>
<dbReference type="Pfam" id="PF00700">
    <property type="entry name" value="Flagellin_C"/>
    <property type="match status" value="1"/>
</dbReference>
<dbReference type="SUPFAM" id="SSF64518">
    <property type="entry name" value="Phase 1 flagellin"/>
    <property type="match status" value="1"/>
</dbReference>
<keyword evidence="6" id="KW-0282">Flagellum</keyword>
<evidence type="ECO:0000256" key="3">
    <source>
        <dbReference type="RuleBase" id="RU362073"/>
    </source>
</evidence>
<keyword evidence="6" id="KW-0966">Cell projection</keyword>
<organism evidence="6 7">
    <name type="scientific">Shinella oryzae</name>
    <dbReference type="NCBI Taxonomy" id="2871820"/>
    <lineage>
        <taxon>Bacteria</taxon>
        <taxon>Pseudomonadati</taxon>
        <taxon>Pseudomonadota</taxon>
        <taxon>Alphaproteobacteria</taxon>
        <taxon>Hyphomicrobiales</taxon>
        <taxon>Rhizobiaceae</taxon>
        <taxon>Shinella</taxon>
    </lineage>
</organism>
<comment type="subcellular location">
    <subcellularLocation>
        <location evidence="3">Secreted</location>
    </subcellularLocation>
    <subcellularLocation>
        <location evidence="3">Bacterial flagellum</location>
    </subcellularLocation>
</comment>
<feature type="domain" description="Flagellin C-terminal" evidence="5">
    <location>
        <begin position="244"/>
        <end position="328"/>
    </location>
</feature>
<keyword evidence="6" id="KW-0969">Cilium</keyword>
<keyword evidence="2 3" id="KW-0975">Bacterial flagellum</keyword>
<dbReference type="Proteomes" id="UP001225788">
    <property type="component" value="Chromosome"/>
</dbReference>
<evidence type="ECO:0000256" key="1">
    <source>
        <dbReference type="ARBA" id="ARBA00005709"/>
    </source>
</evidence>
<dbReference type="Pfam" id="PF00669">
    <property type="entry name" value="Flagellin_N"/>
    <property type="match status" value="1"/>
</dbReference>
<name>A0ABY9K9T8_9HYPH</name>
<keyword evidence="7" id="KW-1185">Reference proteome</keyword>
<gene>
    <name evidence="6" type="ORF">Q9315_06755</name>
</gene>
<sequence length="329" mass="34565">MTSILTNVAAMSALQTLRSIGSSMETTQDRVSSGMRVGEASDNAAYWSIATTMRSDNMALSAVQDALGLGAAKVDTAYAGMEAAIDVVKEIKAKVTAATEQGVDKAKVQEEITQLQQQLVSIASGAAFNGQNWLVYDNTDTTPTNVADKTVVSGFIRSADGTVKVSTTTYTLQDLPDVSAGTNSNVLFSTVDNDDHTQSAGGILGSAADSLGVTTASADWDDTTTIVNMTITDYTDADMADALSLVEAGLQQMTKAASQLGSISMRINLQEDFANKLTDAIDKGVGRLVDADMNEESTRLKALQTQQQLGIQSLSIANSSSEGILSLFR</sequence>
<evidence type="ECO:0000259" key="4">
    <source>
        <dbReference type="Pfam" id="PF00669"/>
    </source>
</evidence>
<proteinExistence type="inferred from homology"/>
<dbReference type="InterPro" id="IPR001492">
    <property type="entry name" value="Flagellin"/>
</dbReference>
<dbReference type="RefSeq" id="WP_306160263.1">
    <property type="nucleotide sequence ID" value="NZ_CP132314.1"/>
</dbReference>
<dbReference type="EMBL" id="CP132314">
    <property type="protein sequence ID" value="WLS04309.1"/>
    <property type="molecule type" value="Genomic_DNA"/>
</dbReference>
<evidence type="ECO:0000256" key="2">
    <source>
        <dbReference type="ARBA" id="ARBA00023143"/>
    </source>
</evidence>
<comment type="similarity">
    <text evidence="1 3">Belongs to the bacterial flagellin family.</text>
</comment>
<comment type="function">
    <text evidence="3">Flagellin is the subunit protein which polymerizes to form the filaments of bacterial flagella.</text>
</comment>
<protein>
    <recommendedName>
        <fullName evidence="3">Flagellin</fullName>
    </recommendedName>
</protein>
<dbReference type="InterPro" id="IPR046358">
    <property type="entry name" value="Flagellin_C"/>
</dbReference>